<dbReference type="PROSITE" id="PS50801">
    <property type="entry name" value="STAS"/>
    <property type="match status" value="1"/>
</dbReference>
<reference evidence="4 5" key="1">
    <citation type="journal article" date="2020" name="ISME J.">
        <title>Comparative genomics reveals insights into cyanobacterial evolution and habitat adaptation.</title>
        <authorList>
            <person name="Chen M.Y."/>
            <person name="Teng W.K."/>
            <person name="Zhao L."/>
            <person name="Hu C.X."/>
            <person name="Zhou Y.K."/>
            <person name="Han B.P."/>
            <person name="Song L.R."/>
            <person name="Shu W.S."/>
        </authorList>
    </citation>
    <scope>NUCLEOTIDE SEQUENCE [LARGE SCALE GENOMIC DNA]</scope>
    <source>
        <strain evidence="4 5">FACHB-288</strain>
    </source>
</reference>
<organism evidence="4 5">
    <name type="scientific">Calothrix parietina FACHB-288</name>
    <dbReference type="NCBI Taxonomy" id="2692896"/>
    <lineage>
        <taxon>Bacteria</taxon>
        <taxon>Bacillati</taxon>
        <taxon>Cyanobacteriota</taxon>
        <taxon>Cyanophyceae</taxon>
        <taxon>Nostocales</taxon>
        <taxon>Calotrichaceae</taxon>
        <taxon>Calothrix</taxon>
    </lineage>
</organism>
<accession>A0ABR8A8H1</accession>
<dbReference type="Proteomes" id="UP000658514">
    <property type="component" value="Unassembled WGS sequence"/>
</dbReference>
<dbReference type="Pfam" id="PF01740">
    <property type="entry name" value="STAS"/>
    <property type="match status" value="1"/>
</dbReference>
<dbReference type="PANTHER" id="PTHR33495">
    <property type="entry name" value="ANTI-SIGMA FACTOR ANTAGONIST TM_1081-RELATED-RELATED"/>
    <property type="match status" value="1"/>
</dbReference>
<proteinExistence type="inferred from homology"/>
<name>A0ABR8A8H1_9CYAN</name>
<dbReference type="Gene3D" id="3.30.750.24">
    <property type="entry name" value="STAS domain"/>
    <property type="match status" value="1"/>
</dbReference>
<keyword evidence="5" id="KW-1185">Reference proteome</keyword>
<dbReference type="RefSeq" id="WP_190541130.1">
    <property type="nucleotide sequence ID" value="NZ_CAWPNO010000047.1"/>
</dbReference>
<protein>
    <recommendedName>
        <fullName evidence="2">Anti-sigma factor antagonist</fullName>
    </recommendedName>
</protein>
<dbReference type="InterPro" id="IPR036513">
    <property type="entry name" value="STAS_dom_sf"/>
</dbReference>
<evidence type="ECO:0000259" key="3">
    <source>
        <dbReference type="PROSITE" id="PS50801"/>
    </source>
</evidence>
<evidence type="ECO:0000313" key="4">
    <source>
        <dbReference type="EMBL" id="MBD2196168.1"/>
    </source>
</evidence>
<dbReference type="SUPFAM" id="SSF52091">
    <property type="entry name" value="SpoIIaa-like"/>
    <property type="match status" value="1"/>
</dbReference>
<dbReference type="EMBL" id="JACJQH010000016">
    <property type="protein sequence ID" value="MBD2196168.1"/>
    <property type="molecule type" value="Genomic_DNA"/>
</dbReference>
<evidence type="ECO:0000256" key="1">
    <source>
        <dbReference type="ARBA" id="ARBA00009013"/>
    </source>
</evidence>
<dbReference type="PANTHER" id="PTHR33495:SF14">
    <property type="entry name" value="ANTI-SIGMA FACTOR ANTAGONIST"/>
    <property type="match status" value="1"/>
</dbReference>
<dbReference type="NCBIfam" id="TIGR00377">
    <property type="entry name" value="ant_ant_sig"/>
    <property type="match status" value="1"/>
</dbReference>
<dbReference type="InterPro" id="IPR003658">
    <property type="entry name" value="Anti-sigma_ant"/>
</dbReference>
<sequence length="113" mass="12237">MDVNKTDAKKEFSATLKTVATITLSGELTAASAPIFKAEVEKALQQGVNGLVLFIQELDYIASAGLRVLIFAKQKMDAKADIYVVGGQEQVLDTLEKTGFDQGVILQDTYKPL</sequence>
<gene>
    <name evidence="4" type="ORF">H6G24_11765</name>
</gene>
<evidence type="ECO:0000256" key="2">
    <source>
        <dbReference type="RuleBase" id="RU003749"/>
    </source>
</evidence>
<comment type="similarity">
    <text evidence="1 2">Belongs to the anti-sigma-factor antagonist family.</text>
</comment>
<evidence type="ECO:0000313" key="5">
    <source>
        <dbReference type="Proteomes" id="UP000658514"/>
    </source>
</evidence>
<dbReference type="InterPro" id="IPR002645">
    <property type="entry name" value="STAS_dom"/>
</dbReference>
<comment type="caution">
    <text evidence="4">The sequence shown here is derived from an EMBL/GenBank/DDBJ whole genome shotgun (WGS) entry which is preliminary data.</text>
</comment>
<dbReference type="CDD" id="cd07043">
    <property type="entry name" value="STAS_anti-anti-sigma_factors"/>
    <property type="match status" value="1"/>
</dbReference>
<feature type="domain" description="STAS" evidence="3">
    <location>
        <begin position="19"/>
        <end position="113"/>
    </location>
</feature>